<proteinExistence type="inferred from homology"/>
<dbReference type="CDD" id="cd00712">
    <property type="entry name" value="AsnB"/>
    <property type="match status" value="1"/>
</dbReference>
<dbReference type="InterPro" id="IPR001962">
    <property type="entry name" value="Asn_synthase"/>
</dbReference>
<comment type="similarity">
    <text evidence="1">Belongs to the asparagine synthetase family.</text>
</comment>
<evidence type="ECO:0000259" key="8">
    <source>
        <dbReference type="PROSITE" id="PS51278"/>
    </source>
</evidence>
<dbReference type="Gene3D" id="3.60.20.10">
    <property type="entry name" value="Glutamine Phosphoribosylpyrophosphate, subunit 1, domain 1"/>
    <property type="match status" value="1"/>
</dbReference>
<keyword evidence="4 6" id="KW-0315">Glutamine amidotransferase</keyword>
<comment type="catalytic activity">
    <reaction evidence="5">
        <text>L-aspartate + L-glutamine + ATP + H2O = L-asparagine + L-glutamate + AMP + diphosphate + H(+)</text>
        <dbReference type="Rhea" id="RHEA:12228"/>
        <dbReference type="ChEBI" id="CHEBI:15377"/>
        <dbReference type="ChEBI" id="CHEBI:15378"/>
        <dbReference type="ChEBI" id="CHEBI:29985"/>
        <dbReference type="ChEBI" id="CHEBI:29991"/>
        <dbReference type="ChEBI" id="CHEBI:30616"/>
        <dbReference type="ChEBI" id="CHEBI:33019"/>
        <dbReference type="ChEBI" id="CHEBI:58048"/>
        <dbReference type="ChEBI" id="CHEBI:58359"/>
        <dbReference type="ChEBI" id="CHEBI:456215"/>
        <dbReference type="EC" id="6.3.5.4"/>
    </reaction>
</comment>
<keyword evidence="2 5" id="KW-0547">Nucleotide-binding</keyword>
<evidence type="ECO:0000256" key="4">
    <source>
        <dbReference type="ARBA" id="ARBA00022962"/>
    </source>
</evidence>
<dbReference type="GeneID" id="14308875"/>
<accession>L0HDX1</accession>
<dbReference type="FunCoup" id="L0HDX1">
    <property type="interactions" value="72"/>
</dbReference>
<sequence>MCGIAGQYCLDGKAPDSDLLAAMAERLAHRGPDGQGMKICDSTGLVHRRLAIIDLTDEGLQPMSNEDGTLWLVFNGEIYNFVELREELLQKGHHFHSHSDTEVILHAYEEWGEGCLSRFNGMWAFALWDGNRKQLFCARDRLGIKPFYYTQAGGSFLFASEIKALLSHPDAGRKPDDLMLGTFLAWGVLDHSARTMFDGISQILPAHYLVVDADGPKQPVRYWDVKVSPAVHSQAAETGAVSRLLDLLHDATRIHLRSDVAVGTCLSGGIDSSTLTALINDIIRKDAPASVGSRQKTFSAVFTDRRFDESRYIDEIVQATGVDAHRVEPSAGQLWDDIDHLVWVQDEPFGSLSIYAQYCVMRLAQKNVKVVLDGQGADELLAGYIAYQGTYLATLLRSFRWLTAVQELAGSMSRHRGFFRSALGQLRERKARRGLLTCKAESILRYNGSLDHVLHRELTATNLPSLLHYEDRNSMAFSIESRVPFLDYRFVEYVAALPLNQKIRHGITKTCLRHAIKGIVPESIRCRMDKMGFVTPEEVWMKEDLRPFILQVLSQDTFRMRPYWDAGAVIRDYLAFLEGKSPYSPEIWRIVNTELWLQKFFDQRPALATNSRIRSQERMPGFSLVQKESESYK</sequence>
<dbReference type="GO" id="GO:0005524">
    <property type="term" value="F:ATP binding"/>
    <property type="evidence" value="ECO:0007669"/>
    <property type="project" value="UniProtKB-KW"/>
</dbReference>
<dbReference type="SUPFAM" id="SSF52402">
    <property type="entry name" value="Adenine nucleotide alpha hydrolases-like"/>
    <property type="match status" value="1"/>
</dbReference>
<reference evidence="10" key="1">
    <citation type="submission" date="2011-12" db="EMBL/GenBank/DDBJ databases">
        <title>Complete sequence of Methanoregula formicicum SMSP.</title>
        <authorList>
            <person name="Lucas S."/>
            <person name="Han J."/>
            <person name="Lapidus A."/>
            <person name="Cheng J.-F."/>
            <person name="Goodwin L."/>
            <person name="Pitluck S."/>
            <person name="Peters L."/>
            <person name="Ovchinnikova G."/>
            <person name="Teshima H."/>
            <person name="Detter J.C."/>
            <person name="Han C."/>
            <person name="Tapia R."/>
            <person name="Land M."/>
            <person name="Hauser L."/>
            <person name="Kyrpides N."/>
            <person name="Ivanova N."/>
            <person name="Pagani I."/>
            <person name="Imachi H."/>
            <person name="Tamaki H."/>
            <person name="Sekiguchi Y."/>
            <person name="Kamagata Y."/>
            <person name="Cadillo-Quiroz H."/>
            <person name="Zinder S."/>
            <person name="Liu W.-T."/>
            <person name="Woyke T."/>
        </authorList>
    </citation>
    <scope>NUCLEOTIDE SEQUENCE [LARGE SCALE GENOMIC DNA]</scope>
    <source>
        <strain evidence="10">DSM 22288 / NBRC 105244 / SMSP</strain>
    </source>
</reference>
<gene>
    <name evidence="9" type="ordered locus">Metfor_0202</name>
</gene>
<dbReference type="InterPro" id="IPR029055">
    <property type="entry name" value="Ntn_hydrolases_N"/>
</dbReference>
<dbReference type="SUPFAM" id="SSF56235">
    <property type="entry name" value="N-terminal nucleophile aminohydrolases (Ntn hydrolases)"/>
    <property type="match status" value="1"/>
</dbReference>
<dbReference type="InterPro" id="IPR033738">
    <property type="entry name" value="AsnB_N"/>
</dbReference>
<name>L0HDX1_METFS</name>
<dbReference type="NCBIfam" id="TIGR01536">
    <property type="entry name" value="asn_synth_AEB"/>
    <property type="match status" value="1"/>
</dbReference>
<keyword evidence="10" id="KW-1185">Reference proteome</keyword>
<dbReference type="CDD" id="cd01991">
    <property type="entry name" value="Asn_synthase_B_C"/>
    <property type="match status" value="1"/>
</dbReference>
<protein>
    <recommendedName>
        <fullName evidence="5">Putative asparagine synthetase [glutamine-hydrolyzing]</fullName>
        <ecNumber evidence="5">6.3.5.4</ecNumber>
    </recommendedName>
</protein>
<dbReference type="InterPro" id="IPR017932">
    <property type="entry name" value="GATase_2_dom"/>
</dbReference>
<dbReference type="STRING" id="593750.Metfor_0202"/>
<dbReference type="PIRSF" id="PIRSF001589">
    <property type="entry name" value="Asn_synthetase_glu-h"/>
    <property type="match status" value="1"/>
</dbReference>
<dbReference type="KEGG" id="mfo:Metfor_0202"/>
<dbReference type="InParanoid" id="L0HDX1"/>
<dbReference type="GO" id="GO:0006529">
    <property type="term" value="P:asparagine biosynthetic process"/>
    <property type="evidence" value="ECO:0007669"/>
    <property type="project" value="UniProtKB-KW"/>
</dbReference>
<dbReference type="InterPro" id="IPR051786">
    <property type="entry name" value="ASN_synthetase/amidase"/>
</dbReference>
<organism evidence="9 10">
    <name type="scientific">Methanoregula formicica (strain DSM 22288 / NBRC 105244 / SMSP)</name>
    <dbReference type="NCBI Taxonomy" id="593750"/>
    <lineage>
        <taxon>Archaea</taxon>
        <taxon>Methanobacteriati</taxon>
        <taxon>Methanobacteriota</taxon>
        <taxon>Stenosarchaea group</taxon>
        <taxon>Methanomicrobia</taxon>
        <taxon>Methanomicrobiales</taxon>
        <taxon>Methanoregulaceae</taxon>
        <taxon>Methanoregula</taxon>
    </lineage>
</organism>
<keyword evidence="6" id="KW-0028">Amino-acid biosynthesis</keyword>
<evidence type="ECO:0000256" key="1">
    <source>
        <dbReference type="ARBA" id="ARBA00005752"/>
    </source>
</evidence>
<reference evidence="9 10" key="2">
    <citation type="journal article" date="2014" name="Genome Announc.">
        <title>Complete Genome Sequence of Methanoregula formicica SMSPT, a Mesophilic Hydrogenotrophic Methanogen Isolated from a Methanogenic Upflow Anaerobic Sludge Blanket Reactor.</title>
        <authorList>
            <person name="Yamamoto K."/>
            <person name="Tamaki H."/>
            <person name="Cadillo-Quiroz H."/>
            <person name="Imachi H."/>
            <person name="Kyrpides N."/>
            <person name="Woyke T."/>
            <person name="Goodwin L."/>
            <person name="Zinder S.H."/>
            <person name="Kamagata Y."/>
            <person name="Liu W.T."/>
        </authorList>
    </citation>
    <scope>NUCLEOTIDE SEQUENCE [LARGE SCALE GENOMIC DNA]</scope>
    <source>
        <strain evidence="10">DSM 22288 / NBRC 105244 / SMSP</strain>
    </source>
</reference>
<dbReference type="InterPro" id="IPR006426">
    <property type="entry name" value="Asn_synth_AEB"/>
</dbReference>
<dbReference type="EC" id="6.3.5.4" evidence="5"/>
<keyword evidence="6" id="KW-0061">Asparagine biosynthesis</keyword>
<dbReference type="GO" id="GO:0004066">
    <property type="term" value="F:asparagine synthase (glutamine-hydrolyzing) activity"/>
    <property type="evidence" value="ECO:0007669"/>
    <property type="project" value="UniProtKB-EC"/>
</dbReference>
<dbReference type="PANTHER" id="PTHR43284">
    <property type="entry name" value="ASPARAGINE SYNTHETASE (GLUTAMINE-HYDROLYZING)"/>
    <property type="match status" value="1"/>
</dbReference>
<dbReference type="PROSITE" id="PS51278">
    <property type="entry name" value="GATASE_TYPE_2"/>
    <property type="match status" value="1"/>
</dbReference>
<evidence type="ECO:0000313" key="9">
    <source>
        <dbReference type="EMBL" id="AGB01284.1"/>
    </source>
</evidence>
<dbReference type="OrthoDB" id="8692at2157"/>
<evidence type="ECO:0000256" key="3">
    <source>
        <dbReference type="ARBA" id="ARBA00022840"/>
    </source>
</evidence>
<dbReference type="eggNOG" id="arCOG00071">
    <property type="taxonomic scope" value="Archaea"/>
</dbReference>
<feature type="active site" description="For GATase activity" evidence="6">
    <location>
        <position position="2"/>
    </location>
</feature>
<feature type="binding site" evidence="7">
    <location>
        <position position="100"/>
    </location>
    <ligand>
        <name>L-glutamine</name>
        <dbReference type="ChEBI" id="CHEBI:58359"/>
    </ligand>
</feature>
<feature type="domain" description="Glutamine amidotransferase type-2" evidence="8">
    <location>
        <begin position="2"/>
        <end position="214"/>
    </location>
</feature>
<evidence type="ECO:0000256" key="7">
    <source>
        <dbReference type="PIRSR" id="PIRSR001589-2"/>
    </source>
</evidence>
<dbReference type="AlphaFoldDB" id="L0HDX1"/>
<dbReference type="Pfam" id="PF13537">
    <property type="entry name" value="GATase_7"/>
    <property type="match status" value="1"/>
</dbReference>
<dbReference type="Proteomes" id="UP000010824">
    <property type="component" value="Chromosome"/>
</dbReference>
<dbReference type="HOGENOM" id="CLU_014658_3_3_2"/>
<dbReference type="RefSeq" id="WP_015284248.1">
    <property type="nucleotide sequence ID" value="NC_019943.1"/>
</dbReference>
<dbReference type="Gene3D" id="3.40.50.620">
    <property type="entry name" value="HUPs"/>
    <property type="match status" value="1"/>
</dbReference>
<evidence type="ECO:0000256" key="5">
    <source>
        <dbReference type="PIRNR" id="PIRNR001589"/>
    </source>
</evidence>
<evidence type="ECO:0000256" key="6">
    <source>
        <dbReference type="PIRSR" id="PIRSR001589-1"/>
    </source>
</evidence>
<evidence type="ECO:0000256" key="2">
    <source>
        <dbReference type="ARBA" id="ARBA00022741"/>
    </source>
</evidence>
<keyword evidence="3 5" id="KW-0067">ATP-binding</keyword>
<dbReference type="InterPro" id="IPR014729">
    <property type="entry name" value="Rossmann-like_a/b/a_fold"/>
</dbReference>
<dbReference type="Pfam" id="PF00733">
    <property type="entry name" value="Asn_synthase"/>
    <property type="match status" value="1"/>
</dbReference>
<dbReference type="GO" id="GO:0005829">
    <property type="term" value="C:cytosol"/>
    <property type="evidence" value="ECO:0007669"/>
    <property type="project" value="TreeGrafter"/>
</dbReference>
<dbReference type="EMBL" id="CP003167">
    <property type="protein sequence ID" value="AGB01284.1"/>
    <property type="molecule type" value="Genomic_DNA"/>
</dbReference>
<evidence type="ECO:0000313" key="10">
    <source>
        <dbReference type="Proteomes" id="UP000010824"/>
    </source>
</evidence>
<dbReference type="PANTHER" id="PTHR43284:SF1">
    <property type="entry name" value="ASPARAGINE SYNTHETASE"/>
    <property type="match status" value="1"/>
</dbReference>